<evidence type="ECO:0000256" key="3">
    <source>
        <dbReference type="SAM" id="SignalP"/>
    </source>
</evidence>
<dbReference type="Proteomes" id="UP000284531">
    <property type="component" value="Unassembled WGS sequence"/>
</dbReference>
<dbReference type="GO" id="GO:0004065">
    <property type="term" value="F:arylsulfatase activity"/>
    <property type="evidence" value="ECO:0007669"/>
    <property type="project" value="TreeGrafter"/>
</dbReference>
<organism evidence="5 6">
    <name type="scientific">Marinifilum flexuosum</name>
    <dbReference type="NCBI Taxonomy" id="1117708"/>
    <lineage>
        <taxon>Bacteria</taxon>
        <taxon>Pseudomonadati</taxon>
        <taxon>Bacteroidota</taxon>
        <taxon>Bacteroidia</taxon>
        <taxon>Marinilabiliales</taxon>
        <taxon>Marinifilaceae</taxon>
    </lineage>
</organism>
<comment type="caution">
    <text evidence="5">The sequence shown here is derived from an EMBL/GenBank/DDBJ whole genome shotgun (WGS) entry which is preliminary data.</text>
</comment>
<sequence length="571" mass="64397">MNETIKTRRSTGLFSRSAKSLSLAMMPFCLLAGENQAQATEPVSKTGDSAGKHIASQQEKPNIIFFIADDMERFQFNCLPEGKGKNLTPNIDRLAKEGTVMFGQHVSSAVCTPSRFSCLTGQYASRAQNEGFLKDTKRMDGETVVQWNSFMTPKSNSIAKLLKKQGYTTGFFGKDHVIEAEGWRKLPLDTDPTSPDAVKVLKRNAKLIADAMKKCGFDYAGANYYDNPSYLGPEKLRYHNLDWITEKSLNFMDKAEDQPFFLYYATTVPHGPTNAEQAWDADRRITSEGILDKAPNVQPAKETIGQRLIDAGLATPGNIPENKANVLWIDDALGALMQRLEDEGKLDNTIIFFFSDHGQYAKGSVYEGGVSSPSIVWKKGGFKCGNRNEALVSNIDFAPTIYDMAGGKVEKVKAFDGKSFLPILDGKKEKIHESLYFEMGFSRGVLMDNHKYIALRYPEYAMNWSMKERQQKLDDWNNFRIANKLKYHFDDASLPFSHLMLIPGGGDAEYPSTKRYKHYYDADQLYDLNKDPKEQDNLYENEAYSAKLKGLKKELKKYLNDLPGIFGEFKK</sequence>
<dbReference type="Pfam" id="PF00884">
    <property type="entry name" value="Sulfatase"/>
    <property type="match status" value="1"/>
</dbReference>
<dbReference type="InterPro" id="IPR000917">
    <property type="entry name" value="Sulfatase_N"/>
</dbReference>
<dbReference type="Gene3D" id="3.40.720.10">
    <property type="entry name" value="Alkaline Phosphatase, subunit A"/>
    <property type="match status" value="2"/>
</dbReference>
<keyword evidence="6" id="KW-1185">Reference proteome</keyword>
<dbReference type="OrthoDB" id="9803751at2"/>
<protein>
    <submittedName>
        <fullName evidence="5">Arylsulfatase A-like enzyme</fullName>
    </submittedName>
</protein>
<keyword evidence="3" id="KW-0732">Signal</keyword>
<evidence type="ECO:0000256" key="2">
    <source>
        <dbReference type="ARBA" id="ARBA00022801"/>
    </source>
</evidence>
<dbReference type="PANTHER" id="PTHR42693:SF53">
    <property type="entry name" value="ENDO-4-O-SULFATASE"/>
    <property type="match status" value="1"/>
</dbReference>
<name>A0A419X9I3_9BACT</name>
<dbReference type="InterPro" id="IPR050738">
    <property type="entry name" value="Sulfatase"/>
</dbReference>
<dbReference type="InterPro" id="IPR017850">
    <property type="entry name" value="Alkaline_phosphatase_core_sf"/>
</dbReference>
<accession>A0A419X9I3</accession>
<feature type="chain" id="PRO_5019200080" evidence="3">
    <location>
        <begin position="40"/>
        <end position="571"/>
    </location>
</feature>
<reference evidence="5 6" key="1">
    <citation type="submission" date="2018-09" db="EMBL/GenBank/DDBJ databases">
        <title>Genomic Encyclopedia of Archaeal and Bacterial Type Strains, Phase II (KMG-II): from individual species to whole genera.</title>
        <authorList>
            <person name="Goeker M."/>
        </authorList>
    </citation>
    <scope>NUCLEOTIDE SEQUENCE [LARGE SCALE GENOMIC DNA]</scope>
    <source>
        <strain evidence="5 6">DSM 21950</strain>
    </source>
</reference>
<dbReference type="EMBL" id="RAPQ01000008">
    <property type="protein sequence ID" value="RKE04391.1"/>
    <property type="molecule type" value="Genomic_DNA"/>
</dbReference>
<evidence type="ECO:0000256" key="1">
    <source>
        <dbReference type="ARBA" id="ARBA00008779"/>
    </source>
</evidence>
<dbReference type="PANTHER" id="PTHR42693">
    <property type="entry name" value="ARYLSULFATASE FAMILY MEMBER"/>
    <property type="match status" value="1"/>
</dbReference>
<feature type="domain" description="Sulfatase N-terminal" evidence="4">
    <location>
        <begin position="61"/>
        <end position="406"/>
    </location>
</feature>
<gene>
    <name evidence="5" type="ORF">BXY64_1411</name>
</gene>
<dbReference type="RefSeq" id="WP_147375930.1">
    <property type="nucleotide sequence ID" value="NZ_RAPQ01000008.1"/>
</dbReference>
<proteinExistence type="inferred from homology"/>
<evidence type="ECO:0000313" key="5">
    <source>
        <dbReference type="EMBL" id="RKE04391.1"/>
    </source>
</evidence>
<dbReference type="AlphaFoldDB" id="A0A419X9I3"/>
<keyword evidence="2" id="KW-0378">Hydrolase</keyword>
<dbReference type="SUPFAM" id="SSF53649">
    <property type="entry name" value="Alkaline phosphatase-like"/>
    <property type="match status" value="1"/>
</dbReference>
<feature type="signal peptide" evidence="3">
    <location>
        <begin position="1"/>
        <end position="39"/>
    </location>
</feature>
<evidence type="ECO:0000313" key="6">
    <source>
        <dbReference type="Proteomes" id="UP000284531"/>
    </source>
</evidence>
<comment type="similarity">
    <text evidence="1">Belongs to the sulfatase family.</text>
</comment>
<evidence type="ECO:0000259" key="4">
    <source>
        <dbReference type="Pfam" id="PF00884"/>
    </source>
</evidence>